<dbReference type="Pfam" id="PF20151">
    <property type="entry name" value="DUF6533"/>
    <property type="match status" value="1"/>
</dbReference>
<dbReference type="EMBL" id="CAJMWT010003449">
    <property type="protein sequence ID" value="CAE6471937.1"/>
    <property type="molecule type" value="Genomic_DNA"/>
</dbReference>
<feature type="transmembrane region" description="Helical" evidence="2">
    <location>
        <begin position="186"/>
        <end position="208"/>
    </location>
</feature>
<feature type="compositionally biased region" description="Low complexity" evidence="1">
    <location>
        <begin position="300"/>
        <end position="310"/>
    </location>
</feature>
<keyword evidence="2" id="KW-1133">Transmembrane helix</keyword>
<feature type="region of interest" description="Disordered" evidence="1">
    <location>
        <begin position="284"/>
        <end position="331"/>
    </location>
</feature>
<name>A0A8H3C3J6_9AGAM</name>
<feature type="transmembrane region" description="Helical" evidence="2">
    <location>
        <begin position="72"/>
        <end position="90"/>
    </location>
</feature>
<evidence type="ECO:0000313" key="4">
    <source>
        <dbReference type="EMBL" id="CAE6471937.1"/>
    </source>
</evidence>
<dbReference type="InterPro" id="IPR045340">
    <property type="entry name" value="DUF6533"/>
</dbReference>
<evidence type="ECO:0000256" key="2">
    <source>
        <dbReference type="SAM" id="Phobius"/>
    </source>
</evidence>
<evidence type="ECO:0000259" key="3">
    <source>
        <dbReference type="Pfam" id="PF20151"/>
    </source>
</evidence>
<gene>
    <name evidence="4" type="ORF">RDB_LOCUS107500</name>
</gene>
<dbReference type="Proteomes" id="UP000663843">
    <property type="component" value="Unassembled WGS sequence"/>
</dbReference>
<organism evidence="4 5">
    <name type="scientific">Rhizoctonia solani</name>
    <dbReference type="NCBI Taxonomy" id="456999"/>
    <lineage>
        <taxon>Eukaryota</taxon>
        <taxon>Fungi</taxon>
        <taxon>Dikarya</taxon>
        <taxon>Basidiomycota</taxon>
        <taxon>Agaricomycotina</taxon>
        <taxon>Agaricomycetes</taxon>
        <taxon>Cantharellales</taxon>
        <taxon>Ceratobasidiaceae</taxon>
        <taxon>Rhizoctonia</taxon>
    </lineage>
</organism>
<comment type="caution">
    <text evidence="4">The sequence shown here is derived from an EMBL/GenBank/DDBJ whole genome shotgun (WGS) entry which is preliminary data.</text>
</comment>
<feature type="transmembrane region" description="Helical" evidence="2">
    <location>
        <begin position="96"/>
        <end position="124"/>
    </location>
</feature>
<accession>A0A8H3C3J6</accession>
<feature type="transmembrane region" description="Helical" evidence="2">
    <location>
        <begin position="252"/>
        <end position="273"/>
    </location>
</feature>
<feature type="transmembrane region" description="Helical" evidence="2">
    <location>
        <begin position="136"/>
        <end position="166"/>
    </location>
</feature>
<evidence type="ECO:0000256" key="1">
    <source>
        <dbReference type="SAM" id="MobiDB-lite"/>
    </source>
</evidence>
<evidence type="ECO:0000313" key="5">
    <source>
        <dbReference type="Proteomes" id="UP000663843"/>
    </source>
</evidence>
<reference evidence="4" key="1">
    <citation type="submission" date="2021-01" db="EMBL/GenBank/DDBJ databases">
        <authorList>
            <person name="Kaushik A."/>
        </authorList>
    </citation>
    <scope>NUCLEOTIDE SEQUENCE</scope>
    <source>
        <strain evidence="4">AG2-2IIIB</strain>
    </source>
</reference>
<keyword evidence="2" id="KW-0812">Transmembrane</keyword>
<feature type="transmembrane region" description="Helical" evidence="2">
    <location>
        <begin position="229"/>
        <end position="246"/>
    </location>
</feature>
<feature type="domain" description="DUF6533" evidence="3">
    <location>
        <begin position="32"/>
        <end position="76"/>
    </location>
</feature>
<keyword evidence="2" id="KW-0472">Membrane</keyword>
<sequence length="331" mass="36662">MSGPPELNPEQLAEAIAEITFAYESLSVTKHLSVAATTILIYEILSTLEVEIKYFWKSNWTFARVAFHLNRLWIILLMGAYMPTLFIYGLSETLLVSVAVCIGISLFYVWGTIIVMWIVTATLMVRVWIIYGKGRWFLVGLLASFFVITVPTIIAHIVSLMSVHWIPNPAPDYISACLFSPNRLAFLPYITGLIYETLLFLLTLFKTWRLSQNRMIAPLMTRLLKDGSCYYLVVLLFGLFSCVGALNSKLAGAAIGSGSLSVVMSCMCSRMILSTRSFYDEINRPSTPSEREALPLAVPRTSRSSTNTSSVGSPLTPRKGWPGVTSGGGIV</sequence>
<feature type="transmembrane region" description="Helical" evidence="2">
    <location>
        <begin position="32"/>
        <end position="52"/>
    </location>
</feature>
<proteinExistence type="predicted"/>
<protein>
    <recommendedName>
        <fullName evidence="3">DUF6533 domain-containing protein</fullName>
    </recommendedName>
</protein>
<dbReference type="AlphaFoldDB" id="A0A8H3C3J6"/>
<feature type="compositionally biased region" description="Basic and acidic residues" evidence="1">
    <location>
        <begin position="284"/>
        <end position="293"/>
    </location>
</feature>